<dbReference type="SUPFAM" id="SSF50129">
    <property type="entry name" value="GroES-like"/>
    <property type="match status" value="1"/>
</dbReference>
<dbReference type="AlphaFoldDB" id="A0A0F7ZVF7"/>
<evidence type="ECO:0000313" key="5">
    <source>
        <dbReference type="Proteomes" id="UP000054481"/>
    </source>
</evidence>
<evidence type="ECO:0000313" key="4">
    <source>
        <dbReference type="EMBL" id="KJZ76533.1"/>
    </source>
</evidence>
<keyword evidence="5" id="KW-1185">Reference proteome</keyword>
<evidence type="ECO:0000259" key="3">
    <source>
        <dbReference type="SMART" id="SM00829"/>
    </source>
</evidence>
<organism evidence="4 5">
    <name type="scientific">Hirsutella minnesotensis 3608</name>
    <dbReference type="NCBI Taxonomy" id="1043627"/>
    <lineage>
        <taxon>Eukaryota</taxon>
        <taxon>Fungi</taxon>
        <taxon>Dikarya</taxon>
        <taxon>Ascomycota</taxon>
        <taxon>Pezizomycotina</taxon>
        <taxon>Sordariomycetes</taxon>
        <taxon>Hypocreomycetidae</taxon>
        <taxon>Hypocreales</taxon>
        <taxon>Ophiocordycipitaceae</taxon>
        <taxon>Hirsutella</taxon>
    </lineage>
</organism>
<keyword evidence="2" id="KW-0560">Oxidoreductase</keyword>
<dbReference type="Gene3D" id="3.90.180.10">
    <property type="entry name" value="Medium-chain alcohol dehydrogenases, catalytic domain"/>
    <property type="match status" value="1"/>
</dbReference>
<sequence length="363" mass="38932">MALPTTQRAVAIAAKRAPLVEIEAPVYPPAAGEVCGGGGLAGSVVAVGEPGDSSGSSSLAVGDRVMAFAFHGGKEANHQELVTVPTYLVSRVPPGLTTREACTVPVNLVTVFHAATADLGFRLPWPLPEAGWMDPEQDRPVVVWGASSSVGIYALQVLRHWGYRRLLAVSSARHHEYLSRLGAAECFDRADPNVADAIVAAVGQAGPEPGVPYILDCIGSLQGSLRPLTRVAKSGSRVAVMLPVIVKDATDDEEPEYEMDVTKCLQGMWADGVVLRGVRTHFYLDVRPFKLLSLGFELRRGGCLLTCDAQNEFFQQKLQPEIVPALLAEKVVEPNQQRVVEGATMLERAQGALNLLRSKARRP</sequence>
<dbReference type="SUPFAM" id="SSF51735">
    <property type="entry name" value="NAD(P)-binding Rossmann-fold domains"/>
    <property type="match status" value="1"/>
</dbReference>
<dbReference type="GO" id="GO:0016651">
    <property type="term" value="F:oxidoreductase activity, acting on NAD(P)H"/>
    <property type="evidence" value="ECO:0007669"/>
    <property type="project" value="InterPro"/>
</dbReference>
<evidence type="ECO:0000256" key="1">
    <source>
        <dbReference type="ARBA" id="ARBA00008072"/>
    </source>
</evidence>
<reference evidence="4 5" key="1">
    <citation type="journal article" date="2014" name="Genome Biol. Evol.">
        <title>Comparative genomics and transcriptomics analyses reveal divergent lifestyle features of nematode endoparasitic fungus Hirsutella minnesotensis.</title>
        <authorList>
            <person name="Lai Y."/>
            <person name="Liu K."/>
            <person name="Zhang X."/>
            <person name="Zhang X."/>
            <person name="Li K."/>
            <person name="Wang N."/>
            <person name="Shu C."/>
            <person name="Wu Y."/>
            <person name="Wang C."/>
            <person name="Bushley K.E."/>
            <person name="Xiang M."/>
            <person name="Liu X."/>
        </authorList>
    </citation>
    <scope>NUCLEOTIDE SEQUENCE [LARGE SCALE GENOMIC DNA]</scope>
    <source>
        <strain evidence="4 5">3608</strain>
    </source>
</reference>
<dbReference type="InterPro" id="IPR020843">
    <property type="entry name" value="ER"/>
</dbReference>
<dbReference type="InterPro" id="IPR036291">
    <property type="entry name" value="NAD(P)-bd_dom_sf"/>
</dbReference>
<comment type="similarity">
    <text evidence="1">Belongs to the zinc-containing alcohol dehydrogenase family.</text>
</comment>
<dbReference type="PANTHER" id="PTHR45348">
    <property type="entry name" value="HYPOTHETICAL OXIDOREDUCTASE (EUROFUNG)"/>
    <property type="match status" value="1"/>
</dbReference>
<name>A0A0F7ZVF7_9HYPO</name>
<accession>A0A0F7ZVF7</accession>
<dbReference type="Gene3D" id="3.40.50.720">
    <property type="entry name" value="NAD(P)-binding Rossmann-like Domain"/>
    <property type="match status" value="1"/>
</dbReference>
<dbReference type="PANTHER" id="PTHR45348:SF3">
    <property type="entry name" value="ENOYL REDUCTASE (ER) DOMAIN-CONTAINING PROTEIN"/>
    <property type="match status" value="1"/>
</dbReference>
<dbReference type="OrthoDB" id="9992527at2759"/>
<dbReference type="EMBL" id="KQ030510">
    <property type="protein sequence ID" value="KJZ76533.1"/>
    <property type="molecule type" value="Genomic_DNA"/>
</dbReference>
<gene>
    <name evidence="4" type="ORF">HIM_03869</name>
</gene>
<dbReference type="Proteomes" id="UP000054481">
    <property type="component" value="Unassembled WGS sequence"/>
</dbReference>
<protein>
    <recommendedName>
        <fullName evidence="3">Enoyl reductase (ER) domain-containing protein</fullName>
    </recommendedName>
</protein>
<evidence type="ECO:0000256" key="2">
    <source>
        <dbReference type="ARBA" id="ARBA00023002"/>
    </source>
</evidence>
<dbReference type="InterPro" id="IPR011032">
    <property type="entry name" value="GroES-like_sf"/>
</dbReference>
<dbReference type="SMART" id="SM00829">
    <property type="entry name" value="PKS_ER"/>
    <property type="match status" value="1"/>
</dbReference>
<proteinExistence type="inferred from homology"/>
<feature type="domain" description="Enoyl reductase (ER)" evidence="3">
    <location>
        <begin position="2"/>
        <end position="295"/>
    </location>
</feature>
<dbReference type="InterPro" id="IPR047122">
    <property type="entry name" value="Trans-enoyl_RdTase-like"/>
</dbReference>